<dbReference type="Proteomes" id="UP000726737">
    <property type="component" value="Unassembled WGS sequence"/>
</dbReference>
<comment type="caution">
    <text evidence="2">The sequence shown here is derived from an EMBL/GenBank/DDBJ whole genome shotgun (WGS) entry which is preliminary data.</text>
</comment>
<evidence type="ECO:0000256" key="1">
    <source>
        <dbReference type="SAM" id="MobiDB-lite"/>
    </source>
</evidence>
<feature type="compositionally biased region" description="Low complexity" evidence="1">
    <location>
        <begin position="520"/>
        <end position="534"/>
    </location>
</feature>
<feature type="compositionally biased region" description="Basic and acidic residues" evidence="1">
    <location>
        <begin position="566"/>
        <end position="579"/>
    </location>
</feature>
<feature type="compositionally biased region" description="Polar residues" evidence="1">
    <location>
        <begin position="467"/>
        <end position="519"/>
    </location>
</feature>
<feature type="region of interest" description="Disordered" evidence="1">
    <location>
        <begin position="467"/>
        <end position="598"/>
    </location>
</feature>
<protein>
    <submittedName>
        <fullName evidence="2">Uncharacterized protein</fullName>
    </submittedName>
</protein>
<feature type="compositionally biased region" description="Low complexity" evidence="1">
    <location>
        <begin position="286"/>
        <end position="315"/>
    </location>
</feature>
<feature type="compositionally biased region" description="Basic residues" evidence="1">
    <location>
        <begin position="548"/>
        <end position="559"/>
    </location>
</feature>
<feature type="compositionally biased region" description="Acidic residues" evidence="1">
    <location>
        <begin position="402"/>
        <end position="417"/>
    </location>
</feature>
<gene>
    <name evidence="2" type="ORF">BG011_004636</name>
</gene>
<feature type="region of interest" description="Disordered" evidence="1">
    <location>
        <begin position="64"/>
        <end position="88"/>
    </location>
</feature>
<feature type="region of interest" description="Disordered" evidence="1">
    <location>
        <begin position="263"/>
        <end position="420"/>
    </location>
</feature>
<feature type="compositionally biased region" description="Low complexity" evidence="1">
    <location>
        <begin position="64"/>
        <end position="84"/>
    </location>
</feature>
<keyword evidence="3" id="KW-1185">Reference proteome</keyword>
<dbReference type="AlphaFoldDB" id="A0A9P6Q0G8"/>
<feature type="compositionally biased region" description="Low complexity" evidence="1">
    <location>
        <begin position="263"/>
        <end position="278"/>
    </location>
</feature>
<feature type="compositionally biased region" description="Basic and acidic residues" evidence="1">
    <location>
        <begin position="536"/>
        <end position="547"/>
    </location>
</feature>
<sequence>MTDTHPQVAAVPANAQSYAIQKQQQSQTQEIATEPALEVVAAAPELQSVIEADETIAVTTTADTTDTATTVSTSTSRSDIASSSQFSSTPSRLSIAFQRISNGCGLCFHPLRNNNPTDYHALVVTPSDEDAPLPGQDYDHHTYGSEPVPITEDVKGDLHHQHQHDGVLGASSSMDHHLLSAQGAEKERSHNETQEMTEVVTSTEYDEITVEPQQTLAEEIVVLDKSLQESSSSLDTQLQQQAATPVPEVATVVSKAVETSVVLPSSLPTSPTQTRSSPFAKFAKRSSSMSSPSSPSPASLSPTSSSPSSSAQSSPLLGRLGRFAKKIRSNDTDSPLSATRSKRQSKIESSSAKANAPVVRAQEQEQVVPSVENISTAPIPEDLTPAKQAPHNVHVEVQETVLSDDDDESDDVDDNDNDSGKMAVRQEAWSAMPPLPTFQQQQQRMKHKRRGSLALDSAVLQTLPVTIPGQSQSPMQSNLAQPHTWTHSESTTLHTADASTGSGQSLSILTKTTRASTMDSSEVGSVNSRNSGSNDGARDSQKDSIDGKKRRKSVLKKLGKMININKEGKPDKKEKRVSRQESLLLSSPIEADEHEIKL</sequence>
<evidence type="ECO:0000313" key="3">
    <source>
        <dbReference type="Proteomes" id="UP000726737"/>
    </source>
</evidence>
<name>A0A9P6Q0G8_9FUNG</name>
<proteinExistence type="predicted"/>
<reference evidence="2" key="1">
    <citation type="journal article" date="2020" name="Fungal Divers.">
        <title>Resolving the Mortierellaceae phylogeny through synthesis of multi-gene phylogenetics and phylogenomics.</title>
        <authorList>
            <person name="Vandepol N."/>
            <person name="Liber J."/>
            <person name="Desiro A."/>
            <person name="Na H."/>
            <person name="Kennedy M."/>
            <person name="Barry K."/>
            <person name="Grigoriev I.V."/>
            <person name="Miller A.N."/>
            <person name="O'Donnell K."/>
            <person name="Stajich J.E."/>
            <person name="Bonito G."/>
        </authorList>
    </citation>
    <scope>NUCLEOTIDE SEQUENCE</scope>
    <source>
        <strain evidence="2">KOD948</strain>
    </source>
</reference>
<accession>A0A9P6Q0G8</accession>
<dbReference type="EMBL" id="JAAAJA010000306">
    <property type="protein sequence ID" value="KAG0256295.1"/>
    <property type="molecule type" value="Genomic_DNA"/>
</dbReference>
<dbReference type="OrthoDB" id="2442639at2759"/>
<organism evidence="2 3">
    <name type="scientific">Mortierella polycephala</name>
    <dbReference type="NCBI Taxonomy" id="41804"/>
    <lineage>
        <taxon>Eukaryota</taxon>
        <taxon>Fungi</taxon>
        <taxon>Fungi incertae sedis</taxon>
        <taxon>Mucoromycota</taxon>
        <taxon>Mortierellomycotina</taxon>
        <taxon>Mortierellomycetes</taxon>
        <taxon>Mortierellales</taxon>
        <taxon>Mortierellaceae</taxon>
        <taxon>Mortierella</taxon>
    </lineage>
</organism>
<evidence type="ECO:0000313" key="2">
    <source>
        <dbReference type="EMBL" id="KAG0256295.1"/>
    </source>
</evidence>
<feature type="compositionally biased region" description="Polar residues" evidence="1">
    <location>
        <begin position="364"/>
        <end position="376"/>
    </location>
</feature>